<reference evidence="1 2" key="1">
    <citation type="submission" date="2015-10" db="EMBL/GenBank/DDBJ databases">
        <title>Full genome of DAOMC 229536 Phialocephala scopiformis, a fungal endophyte of spruce producing the potent anti-insectan compound rugulosin.</title>
        <authorList>
            <consortium name="DOE Joint Genome Institute"/>
            <person name="Walker A.K."/>
            <person name="Frasz S.L."/>
            <person name="Seifert K.A."/>
            <person name="Miller J.D."/>
            <person name="Mondo S.J."/>
            <person name="Labutti K."/>
            <person name="Lipzen A."/>
            <person name="Dockter R."/>
            <person name="Kennedy M."/>
            <person name="Grigoriev I.V."/>
            <person name="Spatafora J.W."/>
        </authorList>
    </citation>
    <scope>NUCLEOTIDE SEQUENCE [LARGE SCALE GENOMIC DNA]</scope>
    <source>
        <strain evidence="1 2">CBS 120377</strain>
    </source>
</reference>
<sequence>MSDDARKSPKFSWDYDIPNDAFWNSIEYSAARNFLQCYKESEISKMHFDNKLSLPAKYKLMRQYLDKTFKEKEEEVAPAPLLDANYPVWLQLKLAMSTMEYYLEDYNEQERLAREMYECAPNDNKKMSALHQLSGILEKTKRYADAERMAKKVLPWLQGHELLGKDSPQALSCVRTIASSIWKQKKYKEGGEWMDQYGMLVGSMKDGKFEKYRDTEMKLYVEAKRALWEWRREQGDA</sequence>
<dbReference type="EMBL" id="KQ947408">
    <property type="protein sequence ID" value="KUJ21228.1"/>
    <property type="molecule type" value="Genomic_DNA"/>
</dbReference>
<dbReference type="OrthoDB" id="4473276at2759"/>
<dbReference type="Proteomes" id="UP000070700">
    <property type="component" value="Unassembled WGS sequence"/>
</dbReference>
<accession>A0A194XM22</accession>
<name>A0A194XM22_MOLSC</name>
<dbReference type="InterPro" id="IPR011990">
    <property type="entry name" value="TPR-like_helical_dom_sf"/>
</dbReference>
<dbReference type="InParanoid" id="A0A194XM22"/>
<proteinExistence type="predicted"/>
<gene>
    <name evidence="1" type="ORF">LY89DRAFT_681812</name>
</gene>
<evidence type="ECO:0000313" key="2">
    <source>
        <dbReference type="Proteomes" id="UP000070700"/>
    </source>
</evidence>
<dbReference type="AlphaFoldDB" id="A0A194XM22"/>
<protein>
    <submittedName>
        <fullName evidence="1">Uncharacterized protein</fullName>
    </submittedName>
</protein>
<dbReference type="SUPFAM" id="SSF48452">
    <property type="entry name" value="TPR-like"/>
    <property type="match status" value="1"/>
</dbReference>
<dbReference type="Gene3D" id="1.25.40.10">
    <property type="entry name" value="Tetratricopeptide repeat domain"/>
    <property type="match status" value="1"/>
</dbReference>
<evidence type="ECO:0000313" key="1">
    <source>
        <dbReference type="EMBL" id="KUJ21228.1"/>
    </source>
</evidence>
<dbReference type="GeneID" id="28824102"/>
<keyword evidence="2" id="KW-1185">Reference proteome</keyword>
<organism evidence="1 2">
    <name type="scientific">Mollisia scopiformis</name>
    <name type="common">Conifer needle endophyte fungus</name>
    <name type="synonym">Phialocephala scopiformis</name>
    <dbReference type="NCBI Taxonomy" id="149040"/>
    <lineage>
        <taxon>Eukaryota</taxon>
        <taxon>Fungi</taxon>
        <taxon>Dikarya</taxon>
        <taxon>Ascomycota</taxon>
        <taxon>Pezizomycotina</taxon>
        <taxon>Leotiomycetes</taxon>
        <taxon>Helotiales</taxon>
        <taxon>Mollisiaceae</taxon>
        <taxon>Mollisia</taxon>
    </lineage>
</organism>
<dbReference type="KEGG" id="psco:LY89DRAFT_681812"/>
<dbReference type="RefSeq" id="XP_018075583.1">
    <property type="nucleotide sequence ID" value="XM_018214376.1"/>
</dbReference>